<dbReference type="PROSITE" id="PS51847">
    <property type="entry name" value="SMP"/>
    <property type="match status" value="1"/>
</dbReference>
<name>A0A493TB43_ANAPP</name>
<keyword evidence="5" id="KW-1133">Transmembrane helix</keyword>
<dbReference type="GO" id="GO:0008289">
    <property type="term" value="F:lipid binding"/>
    <property type="evidence" value="ECO:0007669"/>
    <property type="project" value="UniProtKB-KW"/>
</dbReference>
<evidence type="ECO:0000256" key="1">
    <source>
        <dbReference type="ARBA" id="ARBA00004586"/>
    </source>
</evidence>
<evidence type="ECO:0000256" key="8">
    <source>
        <dbReference type="ARBA" id="ARBA00023136"/>
    </source>
</evidence>
<dbReference type="GO" id="GO:0006869">
    <property type="term" value="P:lipid transport"/>
    <property type="evidence" value="ECO:0007669"/>
    <property type="project" value="UniProtKB-KW"/>
</dbReference>
<evidence type="ECO:0000256" key="2">
    <source>
        <dbReference type="ARBA" id="ARBA00022448"/>
    </source>
</evidence>
<proteinExistence type="predicted"/>
<evidence type="ECO:0000313" key="12">
    <source>
        <dbReference type="Proteomes" id="UP000016666"/>
    </source>
</evidence>
<evidence type="ECO:0000256" key="3">
    <source>
        <dbReference type="ARBA" id="ARBA00022692"/>
    </source>
</evidence>
<reference evidence="11" key="3">
    <citation type="submission" date="2025-09" db="UniProtKB">
        <authorList>
            <consortium name="Ensembl"/>
        </authorList>
    </citation>
    <scope>IDENTIFICATION</scope>
</reference>
<evidence type="ECO:0000256" key="9">
    <source>
        <dbReference type="SAM" id="MobiDB-lite"/>
    </source>
</evidence>
<evidence type="ECO:0000313" key="11">
    <source>
        <dbReference type="Ensembl" id="ENSAPLP00000022903.1"/>
    </source>
</evidence>
<dbReference type="AlphaFoldDB" id="A0A493TB43"/>
<evidence type="ECO:0000256" key="5">
    <source>
        <dbReference type="ARBA" id="ARBA00022989"/>
    </source>
</evidence>
<evidence type="ECO:0000256" key="6">
    <source>
        <dbReference type="ARBA" id="ARBA00023055"/>
    </source>
</evidence>
<keyword evidence="3" id="KW-0812">Transmembrane</keyword>
<keyword evidence="8" id="KW-0472">Membrane</keyword>
<dbReference type="PANTHER" id="PTHR13466:SF2">
    <property type="entry name" value="TESTIS-EXPRESSED PROTEIN 2"/>
    <property type="match status" value="1"/>
</dbReference>
<evidence type="ECO:0000256" key="7">
    <source>
        <dbReference type="ARBA" id="ARBA00023121"/>
    </source>
</evidence>
<feature type="domain" description="SMP-LTD" evidence="10">
    <location>
        <begin position="67"/>
        <end position="184"/>
    </location>
</feature>
<dbReference type="CDD" id="cd21675">
    <property type="entry name" value="SMP_TEX2"/>
    <property type="match status" value="1"/>
</dbReference>
<evidence type="ECO:0000256" key="4">
    <source>
        <dbReference type="ARBA" id="ARBA00022824"/>
    </source>
</evidence>
<keyword evidence="4" id="KW-0256">Endoplasmic reticulum</keyword>
<dbReference type="GeneTree" id="ENSGT00390000000463"/>
<dbReference type="Proteomes" id="UP000016666">
    <property type="component" value="Chromosome 19"/>
</dbReference>
<organism evidence="11 12">
    <name type="scientific">Anas platyrhynchos platyrhynchos</name>
    <name type="common">Northern mallard</name>
    <dbReference type="NCBI Taxonomy" id="8840"/>
    <lineage>
        <taxon>Eukaryota</taxon>
        <taxon>Metazoa</taxon>
        <taxon>Chordata</taxon>
        <taxon>Craniata</taxon>
        <taxon>Vertebrata</taxon>
        <taxon>Euteleostomi</taxon>
        <taxon>Archelosauria</taxon>
        <taxon>Archosauria</taxon>
        <taxon>Dinosauria</taxon>
        <taxon>Saurischia</taxon>
        <taxon>Theropoda</taxon>
        <taxon>Coelurosauria</taxon>
        <taxon>Aves</taxon>
        <taxon>Neognathae</taxon>
        <taxon>Galloanserae</taxon>
        <taxon>Anseriformes</taxon>
        <taxon>Anatidae</taxon>
        <taxon>Anatinae</taxon>
        <taxon>Anas</taxon>
    </lineage>
</organism>
<keyword evidence="12" id="KW-1185">Reference proteome</keyword>
<dbReference type="PANTHER" id="PTHR13466">
    <property type="entry name" value="TEX2 PROTEIN-RELATED"/>
    <property type="match status" value="1"/>
</dbReference>
<feature type="region of interest" description="Disordered" evidence="9">
    <location>
        <begin position="36"/>
        <end position="69"/>
    </location>
</feature>
<keyword evidence="7" id="KW-0446">Lipid-binding</keyword>
<reference evidence="11 12" key="1">
    <citation type="submission" date="2017-10" db="EMBL/GenBank/DDBJ databases">
        <title>A new Pekin duck reference genome.</title>
        <authorList>
            <person name="Hou Z.-C."/>
            <person name="Zhou Z.-K."/>
            <person name="Zhu F."/>
            <person name="Hou S.-S."/>
        </authorList>
    </citation>
    <scope>NUCLEOTIDE SEQUENCE [LARGE SCALE GENOMIC DNA]</scope>
</reference>
<accession>A0A493TB43</accession>
<dbReference type="GO" id="GO:0005789">
    <property type="term" value="C:endoplasmic reticulum membrane"/>
    <property type="evidence" value="ECO:0007669"/>
    <property type="project" value="UniProtKB-SubCell"/>
</dbReference>
<dbReference type="InterPro" id="IPR031468">
    <property type="entry name" value="SMP_LBD"/>
</dbReference>
<keyword evidence="2" id="KW-0813">Transport</keyword>
<evidence type="ECO:0000259" key="10">
    <source>
        <dbReference type="PROSITE" id="PS51847"/>
    </source>
</evidence>
<reference evidence="11" key="2">
    <citation type="submission" date="2025-08" db="UniProtKB">
        <authorList>
            <consortium name="Ensembl"/>
        </authorList>
    </citation>
    <scope>IDENTIFICATION</scope>
</reference>
<dbReference type="Ensembl" id="ENSAPLT00000040080.1">
    <property type="protein sequence ID" value="ENSAPLP00000022903.1"/>
    <property type="gene ID" value="ENSAPLG00000008476.2"/>
</dbReference>
<feature type="compositionally biased region" description="Polar residues" evidence="9">
    <location>
        <begin position="41"/>
        <end position="54"/>
    </location>
</feature>
<sequence>IAEEIASQPKHKELAGNVRQKMLLDYNIYMAKCVPQEKKSPSGSPVLSADSSPTAVKKLPDANVEDEEEEQETWVNALLGRIFWDFLGEKYWSDLVSKKIQMKLSKIKLPYFMNELTLTELDMGIAVPKILQAFKPSIDYRGKILFPLLFLLGLCLHICGEQNFNLLLLQVFQFKEGTLNKNLF</sequence>
<comment type="subcellular location">
    <subcellularLocation>
        <location evidence="1">Endoplasmic reticulum membrane</location>
    </subcellularLocation>
</comment>
<keyword evidence="6" id="KW-0445">Lipid transport</keyword>
<protein>
    <recommendedName>
        <fullName evidence="10">SMP-LTD domain-containing protein</fullName>
    </recommendedName>
</protein>